<organism evidence="2 3">
    <name type="scientific">Oryza meyeriana var. granulata</name>
    <dbReference type="NCBI Taxonomy" id="110450"/>
    <lineage>
        <taxon>Eukaryota</taxon>
        <taxon>Viridiplantae</taxon>
        <taxon>Streptophyta</taxon>
        <taxon>Embryophyta</taxon>
        <taxon>Tracheophyta</taxon>
        <taxon>Spermatophyta</taxon>
        <taxon>Magnoliopsida</taxon>
        <taxon>Liliopsida</taxon>
        <taxon>Poales</taxon>
        <taxon>Poaceae</taxon>
        <taxon>BOP clade</taxon>
        <taxon>Oryzoideae</taxon>
        <taxon>Oryzeae</taxon>
        <taxon>Oryzinae</taxon>
        <taxon>Oryza</taxon>
        <taxon>Oryza meyeriana</taxon>
    </lineage>
</organism>
<sequence length="135" mass="15211">MELASETMPQGTAFMSLGARPHPVAREEMPAGSTPSIRVSLAATPRSRDAFPEVLETAQEIVERLEVAAAEERAELKREHSDRVEERGWLEATHKLLDVHVRAADYHYNWIYRITNKGNILHVSLDADVIVRLLT</sequence>
<evidence type="ECO:0000313" key="2">
    <source>
        <dbReference type="EMBL" id="KAF0921317.1"/>
    </source>
</evidence>
<reference evidence="2 3" key="1">
    <citation type="submission" date="2019-11" db="EMBL/GenBank/DDBJ databases">
        <title>Whole genome sequence of Oryza granulata.</title>
        <authorList>
            <person name="Li W."/>
        </authorList>
    </citation>
    <scope>NUCLEOTIDE SEQUENCE [LARGE SCALE GENOMIC DNA]</scope>
    <source>
        <strain evidence="3">cv. Menghai</strain>
        <tissue evidence="2">Leaf</tissue>
    </source>
</reference>
<gene>
    <name evidence="2" type="ORF">E2562_003118</name>
</gene>
<evidence type="ECO:0000313" key="3">
    <source>
        <dbReference type="Proteomes" id="UP000479710"/>
    </source>
</evidence>
<dbReference type="Proteomes" id="UP000479710">
    <property type="component" value="Unassembled WGS sequence"/>
</dbReference>
<keyword evidence="1" id="KW-0175">Coiled coil</keyword>
<keyword evidence="3" id="KW-1185">Reference proteome</keyword>
<dbReference type="AlphaFoldDB" id="A0A6G1E9B5"/>
<proteinExistence type="predicted"/>
<comment type="caution">
    <text evidence="2">The sequence shown here is derived from an EMBL/GenBank/DDBJ whole genome shotgun (WGS) entry which is preliminary data.</text>
</comment>
<accession>A0A6G1E9B5</accession>
<protein>
    <submittedName>
        <fullName evidence="2">Uncharacterized protein</fullName>
    </submittedName>
</protein>
<dbReference type="EMBL" id="SPHZ02000004">
    <property type="protein sequence ID" value="KAF0921317.1"/>
    <property type="molecule type" value="Genomic_DNA"/>
</dbReference>
<feature type="coiled-coil region" evidence="1">
    <location>
        <begin position="55"/>
        <end position="87"/>
    </location>
</feature>
<evidence type="ECO:0000256" key="1">
    <source>
        <dbReference type="SAM" id="Coils"/>
    </source>
</evidence>
<name>A0A6G1E9B5_9ORYZ</name>